<accession>A0A6P8HT07</accession>
<dbReference type="Gene3D" id="3.60.10.10">
    <property type="entry name" value="Endonuclease/exonuclease/phosphatase"/>
    <property type="match status" value="1"/>
</dbReference>
<proteinExistence type="predicted"/>
<evidence type="ECO:0000313" key="1">
    <source>
        <dbReference type="Proteomes" id="UP000515163"/>
    </source>
</evidence>
<dbReference type="InterPro" id="IPR036691">
    <property type="entry name" value="Endo/exonu/phosph_ase_sf"/>
</dbReference>
<keyword evidence="1" id="KW-1185">Reference proteome</keyword>
<dbReference type="InParanoid" id="A0A6P8HT07"/>
<dbReference type="AlphaFoldDB" id="A0A6P8HT07"/>
<protein>
    <submittedName>
        <fullName evidence="2">Endonuclease/exonuclease/phosphatase family domain-containing protein 1-like</fullName>
    </submittedName>
</protein>
<dbReference type="Proteomes" id="UP000515163">
    <property type="component" value="Unplaced"/>
</dbReference>
<dbReference type="OrthoDB" id="6237065at2759"/>
<gene>
    <name evidence="2" type="primary">LOC116292568</name>
</gene>
<reference evidence="2" key="1">
    <citation type="submission" date="2025-08" db="UniProtKB">
        <authorList>
            <consortium name="RefSeq"/>
        </authorList>
    </citation>
    <scope>IDENTIFICATION</scope>
    <source>
        <tissue evidence="2">Tentacle</tissue>
    </source>
</reference>
<name>A0A6P8HT07_ACTTE</name>
<dbReference type="RefSeq" id="XP_031555772.1">
    <property type="nucleotide sequence ID" value="XM_031699912.1"/>
</dbReference>
<dbReference type="GeneID" id="116292568"/>
<evidence type="ECO:0000313" key="2">
    <source>
        <dbReference type="RefSeq" id="XP_031555772.1"/>
    </source>
</evidence>
<sequence>MKFFICCRISVAVFQEIGDEKALHLIQDELNRPTLKKIEQLKRPKSYWECVTSDVAGPMYRSKEFNGFLFDSSRNIELKSHDLLEKPLQGKKQFARRPFIGFFKAKRFDFVVVSVHLKATGLDNEDLSRLQVRHYPWFTRTLFGLPVVSPTGNP</sequence>
<organism evidence="1 2">
    <name type="scientific">Actinia tenebrosa</name>
    <name type="common">Australian red waratah sea anemone</name>
    <dbReference type="NCBI Taxonomy" id="6105"/>
    <lineage>
        <taxon>Eukaryota</taxon>
        <taxon>Metazoa</taxon>
        <taxon>Cnidaria</taxon>
        <taxon>Anthozoa</taxon>
        <taxon>Hexacorallia</taxon>
        <taxon>Actiniaria</taxon>
        <taxon>Actiniidae</taxon>
        <taxon>Actinia</taxon>
    </lineage>
</organism>
<dbReference type="KEGG" id="aten:116292568"/>